<protein>
    <submittedName>
        <fullName evidence="1">Uncharacterized protein</fullName>
    </submittedName>
</protein>
<dbReference type="AlphaFoldDB" id="A0A7G2C4S1"/>
<evidence type="ECO:0000313" key="1">
    <source>
        <dbReference type="EMBL" id="CAD2214201.1"/>
    </source>
</evidence>
<gene>
    <name evidence="1" type="ORF">ADEAN_000164500</name>
</gene>
<reference evidence="1 2" key="1">
    <citation type="submission" date="2020-08" db="EMBL/GenBank/DDBJ databases">
        <authorList>
            <person name="Newling K."/>
            <person name="Davey J."/>
            <person name="Forrester S."/>
        </authorList>
    </citation>
    <scope>NUCLEOTIDE SEQUENCE [LARGE SCALE GENOMIC DNA]</scope>
    <source>
        <strain evidence="2">Crithidia deanei Carvalho (ATCC PRA-265)</strain>
    </source>
</reference>
<name>A0A7G2C4S1_9TRYP</name>
<dbReference type="VEuPathDB" id="TriTrypDB:ADEAN_000164500"/>
<proteinExistence type="predicted"/>
<organism evidence="1 2">
    <name type="scientific">Angomonas deanei</name>
    <dbReference type="NCBI Taxonomy" id="59799"/>
    <lineage>
        <taxon>Eukaryota</taxon>
        <taxon>Discoba</taxon>
        <taxon>Euglenozoa</taxon>
        <taxon>Kinetoplastea</taxon>
        <taxon>Metakinetoplastina</taxon>
        <taxon>Trypanosomatida</taxon>
        <taxon>Trypanosomatidae</taxon>
        <taxon>Strigomonadinae</taxon>
        <taxon>Angomonas</taxon>
    </lineage>
</organism>
<dbReference type="Proteomes" id="UP000515908">
    <property type="component" value="Chromosome 03"/>
</dbReference>
<accession>A0A7G2C4S1</accession>
<sequence length="293" mass="32819">MSVDSPLDPAQVETSLSRATEELKLTVSALKRKNKKRCAQLQDSVQSLTETYPVSSRVRSIHSSAQSLQVNREIGAIKLMLVQLWEATVEEWFDTAATTFLQTVEDKLQPMDEAISRCFSKVTSRHCLLRATGQGDSSFAAVCCGLRKGDVLLDQCTLKTAVYLFCNVIPELTAFAQDALLSSSTSRDLGALREYNTLVNNELKWAPLHSLLQPFLKETKAGEECDELYDALFHSFMRDIHVTVSALLRTPKQNVASKYIDLTHSLCYAETEILKGVQFYQTRKQEARSALDQ</sequence>
<keyword evidence="2" id="KW-1185">Reference proteome</keyword>
<evidence type="ECO:0000313" key="2">
    <source>
        <dbReference type="Proteomes" id="UP000515908"/>
    </source>
</evidence>
<dbReference type="EMBL" id="LR877147">
    <property type="protein sequence ID" value="CAD2214201.1"/>
    <property type="molecule type" value="Genomic_DNA"/>
</dbReference>